<dbReference type="InterPro" id="IPR050153">
    <property type="entry name" value="Metal_Ion_Import_ABC"/>
</dbReference>
<evidence type="ECO:0000256" key="1">
    <source>
        <dbReference type="ARBA" id="ARBA00022448"/>
    </source>
</evidence>
<dbReference type="AlphaFoldDB" id="A0A4Y3QL12"/>
<dbReference type="RefSeq" id="WP_116240154.1">
    <property type="nucleotide sequence ID" value="NZ_BJML01000004.1"/>
</dbReference>
<protein>
    <submittedName>
        <fullName evidence="5">ABC transporter ATP-binding protein</fullName>
    </submittedName>
</protein>
<dbReference type="SMART" id="SM00382">
    <property type="entry name" value="AAA"/>
    <property type="match status" value="1"/>
</dbReference>
<accession>A0A4Y3QL12</accession>
<keyword evidence="2" id="KW-0547">Nucleotide-binding</keyword>
<evidence type="ECO:0000256" key="2">
    <source>
        <dbReference type="ARBA" id="ARBA00022741"/>
    </source>
</evidence>
<dbReference type="GO" id="GO:0005524">
    <property type="term" value="F:ATP binding"/>
    <property type="evidence" value="ECO:0007669"/>
    <property type="project" value="UniProtKB-KW"/>
</dbReference>
<comment type="caution">
    <text evidence="5">The sequence shown here is derived from an EMBL/GenBank/DDBJ whole genome shotgun (WGS) entry which is preliminary data.</text>
</comment>
<dbReference type="InterPro" id="IPR003593">
    <property type="entry name" value="AAA+_ATPase"/>
</dbReference>
<sequence>MSEDFPHRDPDVVLRARGIAVRLGGAPVLEDVDLDVPPGAIVGLIGANGAGKTTLLRVLLGILRPHSGRVHRPDRRAGIGYVPQKISLDPHAPLRARDVVMLGLDGARLGIPLGRGRLRGVVDEALARVGATGFADARVGELSGGQQQRVLLAHAIVSRPALLLLDEPLASLDPVSARDVVVLLDELRRQSGVAIVVTAHDLTLLLPVLDRVAYLAGGRAAVGTPAEVVRDDVLSELYRRPMRVIEAAGRTFVVADEGVTNA</sequence>
<proteinExistence type="predicted"/>
<keyword evidence="3 5" id="KW-0067">ATP-binding</keyword>
<dbReference type="GeneID" id="57144395"/>
<evidence type="ECO:0000313" key="6">
    <source>
        <dbReference type="Proteomes" id="UP000319525"/>
    </source>
</evidence>
<dbReference type="PANTHER" id="PTHR42734">
    <property type="entry name" value="METAL TRANSPORT SYSTEM ATP-BINDING PROTEIN TM_0124-RELATED"/>
    <property type="match status" value="1"/>
</dbReference>
<feature type="domain" description="ABC transporter" evidence="4">
    <location>
        <begin position="14"/>
        <end position="242"/>
    </location>
</feature>
<keyword evidence="1" id="KW-0813">Transport</keyword>
<dbReference type="InterPro" id="IPR027417">
    <property type="entry name" value="P-loop_NTPase"/>
</dbReference>
<dbReference type="PROSITE" id="PS50893">
    <property type="entry name" value="ABC_TRANSPORTER_2"/>
    <property type="match status" value="1"/>
</dbReference>
<dbReference type="GO" id="GO:0016887">
    <property type="term" value="F:ATP hydrolysis activity"/>
    <property type="evidence" value="ECO:0007669"/>
    <property type="project" value="InterPro"/>
</dbReference>
<dbReference type="Pfam" id="PF00005">
    <property type="entry name" value="ABC_tran"/>
    <property type="match status" value="1"/>
</dbReference>
<dbReference type="EMBL" id="BJML01000004">
    <property type="protein sequence ID" value="GEB45761.1"/>
    <property type="molecule type" value="Genomic_DNA"/>
</dbReference>
<evidence type="ECO:0000256" key="3">
    <source>
        <dbReference type="ARBA" id="ARBA00022840"/>
    </source>
</evidence>
<dbReference type="Gene3D" id="3.40.50.300">
    <property type="entry name" value="P-loop containing nucleotide triphosphate hydrolases"/>
    <property type="match status" value="1"/>
</dbReference>
<gene>
    <name evidence="5" type="ORF">MTE01_17060</name>
</gene>
<reference evidence="5 6" key="1">
    <citation type="submission" date="2019-06" db="EMBL/GenBank/DDBJ databases">
        <title>Whole genome shotgun sequence of Microbacterium testaceum NBRC 12675.</title>
        <authorList>
            <person name="Hosoyama A."/>
            <person name="Uohara A."/>
            <person name="Ohji S."/>
            <person name="Ichikawa N."/>
        </authorList>
    </citation>
    <scope>NUCLEOTIDE SEQUENCE [LARGE SCALE GENOMIC DNA]</scope>
    <source>
        <strain evidence="5 6">NBRC 12675</strain>
    </source>
</reference>
<dbReference type="OrthoDB" id="5296765at2"/>
<evidence type="ECO:0000259" key="4">
    <source>
        <dbReference type="PROSITE" id="PS50893"/>
    </source>
</evidence>
<dbReference type="SUPFAM" id="SSF52540">
    <property type="entry name" value="P-loop containing nucleoside triphosphate hydrolases"/>
    <property type="match status" value="1"/>
</dbReference>
<organism evidence="5 6">
    <name type="scientific">Microbacterium testaceum</name>
    <name type="common">Aureobacterium testaceum</name>
    <name type="synonym">Brevibacterium testaceum</name>
    <dbReference type="NCBI Taxonomy" id="2033"/>
    <lineage>
        <taxon>Bacteria</taxon>
        <taxon>Bacillati</taxon>
        <taxon>Actinomycetota</taxon>
        <taxon>Actinomycetes</taxon>
        <taxon>Micrococcales</taxon>
        <taxon>Microbacteriaceae</taxon>
        <taxon>Microbacterium</taxon>
    </lineage>
</organism>
<dbReference type="InterPro" id="IPR003439">
    <property type="entry name" value="ABC_transporter-like_ATP-bd"/>
</dbReference>
<name>A0A4Y3QL12_MICTE</name>
<evidence type="ECO:0000313" key="5">
    <source>
        <dbReference type="EMBL" id="GEB45761.1"/>
    </source>
</evidence>
<dbReference type="Proteomes" id="UP000319525">
    <property type="component" value="Unassembled WGS sequence"/>
</dbReference>